<dbReference type="InterPro" id="IPR016193">
    <property type="entry name" value="Cytidine_deaminase-like"/>
</dbReference>
<dbReference type="PANTHER" id="PTHR11079">
    <property type="entry name" value="CYTOSINE DEAMINASE FAMILY MEMBER"/>
    <property type="match status" value="1"/>
</dbReference>
<name>A0A9Q3H1R0_9BASI</name>
<evidence type="ECO:0000313" key="6">
    <source>
        <dbReference type="Proteomes" id="UP000765509"/>
    </source>
</evidence>
<keyword evidence="6" id="KW-1185">Reference proteome</keyword>
<feature type="domain" description="CMP/dCMP-type deaminase" evidence="4">
    <location>
        <begin position="31"/>
        <end position="145"/>
    </location>
</feature>
<dbReference type="PANTHER" id="PTHR11079:SF149">
    <property type="entry name" value="TRNA-SPECIFIC ADENOSINE DEAMINASE 2"/>
    <property type="match status" value="1"/>
</dbReference>
<organism evidence="5 6">
    <name type="scientific">Austropuccinia psidii MF-1</name>
    <dbReference type="NCBI Taxonomy" id="1389203"/>
    <lineage>
        <taxon>Eukaryota</taxon>
        <taxon>Fungi</taxon>
        <taxon>Dikarya</taxon>
        <taxon>Basidiomycota</taxon>
        <taxon>Pucciniomycotina</taxon>
        <taxon>Pucciniomycetes</taxon>
        <taxon>Pucciniales</taxon>
        <taxon>Sphaerophragmiaceae</taxon>
        <taxon>Austropuccinia</taxon>
    </lineage>
</organism>
<protein>
    <recommendedName>
        <fullName evidence="4">CMP/dCMP-type deaminase domain-containing protein</fullName>
    </recommendedName>
</protein>
<gene>
    <name evidence="5" type="ORF">O181_028348</name>
</gene>
<keyword evidence="2" id="KW-0378">Hydrolase</keyword>
<keyword evidence="3" id="KW-0862">Zinc</keyword>
<evidence type="ECO:0000256" key="3">
    <source>
        <dbReference type="ARBA" id="ARBA00022833"/>
    </source>
</evidence>
<dbReference type="Pfam" id="PF00383">
    <property type="entry name" value="dCMP_cyt_deam_1"/>
    <property type="match status" value="1"/>
</dbReference>
<evidence type="ECO:0000256" key="2">
    <source>
        <dbReference type="ARBA" id="ARBA00022801"/>
    </source>
</evidence>
<dbReference type="Gene3D" id="3.40.140.10">
    <property type="entry name" value="Cytidine Deaminase, domain 2"/>
    <property type="match status" value="1"/>
</dbReference>
<dbReference type="PROSITE" id="PS51747">
    <property type="entry name" value="CYT_DCMP_DEAMINASES_2"/>
    <property type="match status" value="1"/>
</dbReference>
<dbReference type="GO" id="GO:0002100">
    <property type="term" value="P:tRNA wobble adenosine to inosine editing"/>
    <property type="evidence" value="ECO:0007669"/>
    <property type="project" value="TreeGrafter"/>
</dbReference>
<dbReference type="GO" id="GO:0005634">
    <property type="term" value="C:nucleus"/>
    <property type="evidence" value="ECO:0007669"/>
    <property type="project" value="TreeGrafter"/>
</dbReference>
<dbReference type="InterPro" id="IPR002125">
    <property type="entry name" value="CMP_dCMP_dom"/>
</dbReference>
<dbReference type="CDD" id="cd01285">
    <property type="entry name" value="nucleoside_deaminase"/>
    <property type="match status" value="1"/>
</dbReference>
<evidence type="ECO:0000313" key="5">
    <source>
        <dbReference type="EMBL" id="MBW0488633.1"/>
    </source>
</evidence>
<sequence length="208" mass="23280">MPNQTGPTSSIDSEESHQSKLVMIDRSKQSLSDLKFMDEAIAMAHEALLSSEIPVGCVLVDSSTQEIIAKGRNRTNETKNACLHAEFDAISYLFSNQEGRRLDWSRIVVYVTVEPCLMCSSALRQMGIRLVYFGCSNDRFGGCGGVVSIHDDPRLIFSHPFKALGGYRREEAIMLLRKFYITENSNAPTPKKKTNRVLKTEIPTIETD</sequence>
<dbReference type="AlphaFoldDB" id="A0A9Q3H1R0"/>
<comment type="caution">
    <text evidence="5">The sequence shown here is derived from an EMBL/GenBank/DDBJ whole genome shotgun (WGS) entry which is preliminary data.</text>
</comment>
<dbReference type="EMBL" id="AVOT02009698">
    <property type="protein sequence ID" value="MBW0488633.1"/>
    <property type="molecule type" value="Genomic_DNA"/>
</dbReference>
<dbReference type="GO" id="GO:0005737">
    <property type="term" value="C:cytoplasm"/>
    <property type="evidence" value="ECO:0007669"/>
    <property type="project" value="TreeGrafter"/>
</dbReference>
<dbReference type="InterPro" id="IPR016192">
    <property type="entry name" value="APOBEC/CMP_deaminase_Zn-bd"/>
</dbReference>
<proteinExistence type="predicted"/>
<evidence type="ECO:0000256" key="1">
    <source>
        <dbReference type="ARBA" id="ARBA00022723"/>
    </source>
</evidence>
<dbReference type="OrthoDB" id="1701769at2759"/>
<dbReference type="PROSITE" id="PS00903">
    <property type="entry name" value="CYT_DCMP_DEAMINASES_1"/>
    <property type="match status" value="1"/>
</dbReference>
<dbReference type="GO" id="GO:0008270">
    <property type="term" value="F:zinc ion binding"/>
    <property type="evidence" value="ECO:0007669"/>
    <property type="project" value="InterPro"/>
</dbReference>
<evidence type="ECO:0000259" key="4">
    <source>
        <dbReference type="PROSITE" id="PS51747"/>
    </source>
</evidence>
<dbReference type="SUPFAM" id="SSF53927">
    <property type="entry name" value="Cytidine deaminase-like"/>
    <property type="match status" value="1"/>
</dbReference>
<reference evidence="5" key="1">
    <citation type="submission" date="2021-03" db="EMBL/GenBank/DDBJ databases">
        <title>Draft genome sequence of rust myrtle Austropuccinia psidii MF-1, a brazilian biotype.</title>
        <authorList>
            <person name="Quecine M.C."/>
            <person name="Pachon D.M.R."/>
            <person name="Bonatelli M.L."/>
            <person name="Correr F.H."/>
            <person name="Franceschini L.M."/>
            <person name="Leite T.F."/>
            <person name="Margarido G.R.A."/>
            <person name="Almeida C.A."/>
            <person name="Ferrarezi J.A."/>
            <person name="Labate C.A."/>
        </authorList>
    </citation>
    <scope>NUCLEOTIDE SEQUENCE</scope>
    <source>
        <strain evidence="5">MF-1</strain>
    </source>
</reference>
<accession>A0A9Q3H1R0</accession>
<dbReference type="Proteomes" id="UP000765509">
    <property type="component" value="Unassembled WGS sequence"/>
</dbReference>
<dbReference type="GO" id="GO:0052717">
    <property type="term" value="F:tRNA-specific adenosine-34 deaminase activity"/>
    <property type="evidence" value="ECO:0007669"/>
    <property type="project" value="TreeGrafter"/>
</dbReference>
<keyword evidence="1" id="KW-0479">Metal-binding</keyword>